<dbReference type="AlphaFoldDB" id="A0AAW0RW54"/>
<keyword evidence="2" id="KW-1185">Reference proteome</keyword>
<reference evidence="1 2" key="1">
    <citation type="submission" date="2020-02" db="EMBL/GenBank/DDBJ databases">
        <title>Comparative genomics of the hypocrealean fungal genus Beauvera.</title>
        <authorList>
            <person name="Showalter D.N."/>
            <person name="Bushley K.E."/>
            <person name="Rehner S.A."/>
        </authorList>
    </citation>
    <scope>NUCLEOTIDE SEQUENCE [LARGE SCALE GENOMIC DNA]</scope>
    <source>
        <strain evidence="1 2">ARSEF4384</strain>
    </source>
</reference>
<dbReference type="Gene3D" id="3.30.420.40">
    <property type="match status" value="2"/>
</dbReference>
<proteinExistence type="predicted"/>
<name>A0AAW0RW54_9HYPO</name>
<comment type="caution">
    <text evidence="1">The sequence shown here is derived from an EMBL/GenBank/DDBJ whole genome shotgun (WGS) entry which is preliminary data.</text>
</comment>
<dbReference type="Proteomes" id="UP001397290">
    <property type="component" value="Unassembled WGS sequence"/>
</dbReference>
<sequence length="486" mass="53435">MPQQIHKANKAKRVAIDFGTTGTGIARYDESTEMACLVPVGWNVTEDSTRTRLPSAMLVTQFEDRVDMSLVLFDNVSNLRAKKESEGKVVSSRIIASPKLLLDKARCKNGQLYEDASYLEKIIKDEVDIDSIETWCLTVPVMYTKADESSEEMQDSMTREMITAARTVINKDYNINDGLEFESEPVAVMTHLAAQRSQRYENQGPILVWDAGGSTVDLAAAIVIGGAFELIIAGGASSGTYYMWEELNKCCGFDQQKFSFAKKAVEAMTEPCDITETGVSKGDVEILMKISYASALSETLTMLTNLERRGYSAPKILVVGRAPGANQMIKDFLVSALTEKCVRVFGNSTSKYIEVLDGLDVGTSVCRGAALPYSSDPVQAFTEATVAVCYRAEGGRDLPKEFRGRDNALVVIKDSGVEQLSRQWLSCQVDGPPKGFVVHLHVIVSEREPYTYEDETGKVIVTQQLRLIIIHSNGDGAPTLRVPLIK</sequence>
<gene>
    <name evidence="1" type="ORF">G3M48_003376</name>
</gene>
<accession>A0AAW0RW54</accession>
<dbReference type="InterPro" id="IPR043129">
    <property type="entry name" value="ATPase_NBD"/>
</dbReference>
<dbReference type="EMBL" id="JAAHCF010000222">
    <property type="protein sequence ID" value="KAK8146250.1"/>
    <property type="molecule type" value="Genomic_DNA"/>
</dbReference>
<dbReference type="SUPFAM" id="SSF53067">
    <property type="entry name" value="Actin-like ATPase domain"/>
    <property type="match status" value="1"/>
</dbReference>
<evidence type="ECO:0000313" key="2">
    <source>
        <dbReference type="Proteomes" id="UP001397290"/>
    </source>
</evidence>
<organism evidence="1 2">
    <name type="scientific">Beauveria asiatica</name>
    <dbReference type="NCBI Taxonomy" id="1069075"/>
    <lineage>
        <taxon>Eukaryota</taxon>
        <taxon>Fungi</taxon>
        <taxon>Dikarya</taxon>
        <taxon>Ascomycota</taxon>
        <taxon>Pezizomycotina</taxon>
        <taxon>Sordariomycetes</taxon>
        <taxon>Hypocreomycetidae</taxon>
        <taxon>Hypocreales</taxon>
        <taxon>Cordycipitaceae</taxon>
        <taxon>Beauveria</taxon>
    </lineage>
</organism>
<protein>
    <submittedName>
        <fullName evidence="1">Uncharacterized protein</fullName>
    </submittedName>
</protein>
<evidence type="ECO:0000313" key="1">
    <source>
        <dbReference type="EMBL" id="KAK8146250.1"/>
    </source>
</evidence>